<dbReference type="NCBIfam" id="NF033379">
    <property type="entry name" value="FrucBisAld_I"/>
    <property type="match status" value="1"/>
</dbReference>
<organism evidence="7 8">
    <name type="scientific">Actinomycetospora rhizophila</name>
    <dbReference type="NCBI Taxonomy" id="1416876"/>
    <lineage>
        <taxon>Bacteria</taxon>
        <taxon>Bacillati</taxon>
        <taxon>Actinomycetota</taxon>
        <taxon>Actinomycetes</taxon>
        <taxon>Pseudonocardiales</taxon>
        <taxon>Pseudonocardiaceae</taxon>
        <taxon>Actinomycetospora</taxon>
    </lineage>
</organism>
<evidence type="ECO:0000313" key="8">
    <source>
        <dbReference type="Proteomes" id="UP001596175"/>
    </source>
</evidence>
<dbReference type="EMBL" id="JBHSKG010000002">
    <property type="protein sequence ID" value="MFC5137785.1"/>
    <property type="molecule type" value="Genomic_DNA"/>
</dbReference>
<dbReference type="Pfam" id="PF00274">
    <property type="entry name" value="Glycolytic"/>
    <property type="match status" value="1"/>
</dbReference>
<sequence length="337" mass="34432">MTTTTSTTSPTSTTDELRATAARLVAGGRGILAADESPTTMSKRLEDAGVAPTEEHRRAYRELLVTGEDLAAGVSGVILCDETLRQHLADGRPFPAALADAGIQTGIKVDTGTVPLAGGEDGETLTGGLDGLADRVAEYVRLGAEFAKWRAVLHLGAGRPSSRALEANADALAVYARTCQDGGLVPIVEPEILSAGGHRIEVCAAATGRTLATLTRALDRAGVDPAAMVLKPNMVTAGEGARQTAGPAEVARATVDTLRATMPVELAGVAFLSGGQPSEVAAANLAAIRARGGPWPLTFSFGRALVSPALLAWRGDPAAADAGRAALCREVDRAVAA</sequence>
<keyword evidence="8" id="KW-1185">Reference proteome</keyword>
<evidence type="ECO:0000256" key="6">
    <source>
        <dbReference type="ARBA" id="ARBA00029799"/>
    </source>
</evidence>
<name>A0ABV9Z953_9PSEU</name>
<dbReference type="RefSeq" id="WP_378019992.1">
    <property type="nucleotide sequence ID" value="NZ_JBHSKG010000002.1"/>
</dbReference>
<evidence type="ECO:0000256" key="3">
    <source>
        <dbReference type="ARBA" id="ARBA00013068"/>
    </source>
</evidence>
<dbReference type="Proteomes" id="UP001596175">
    <property type="component" value="Unassembled WGS sequence"/>
</dbReference>
<comment type="caution">
    <text evidence="7">The sequence shown here is derived from an EMBL/GenBank/DDBJ whole genome shotgun (WGS) entry which is preliminary data.</text>
</comment>
<dbReference type="Gene3D" id="3.20.20.70">
    <property type="entry name" value="Aldolase class I"/>
    <property type="match status" value="1"/>
</dbReference>
<evidence type="ECO:0000256" key="4">
    <source>
        <dbReference type="ARBA" id="ARBA00023152"/>
    </source>
</evidence>
<keyword evidence="5 7" id="KW-0456">Lyase</keyword>
<dbReference type="InterPro" id="IPR000741">
    <property type="entry name" value="FBA_I"/>
</dbReference>
<evidence type="ECO:0000256" key="5">
    <source>
        <dbReference type="ARBA" id="ARBA00023239"/>
    </source>
</evidence>
<dbReference type="GO" id="GO:0004332">
    <property type="term" value="F:fructose-bisphosphate aldolase activity"/>
    <property type="evidence" value="ECO:0007669"/>
    <property type="project" value="UniProtKB-EC"/>
</dbReference>
<dbReference type="PANTHER" id="PTHR11627">
    <property type="entry name" value="FRUCTOSE-BISPHOSPHATE ALDOLASE"/>
    <property type="match status" value="1"/>
</dbReference>
<dbReference type="InterPro" id="IPR013785">
    <property type="entry name" value="Aldolase_TIM"/>
</dbReference>
<evidence type="ECO:0000256" key="2">
    <source>
        <dbReference type="ARBA" id="ARBA00010387"/>
    </source>
</evidence>
<dbReference type="SUPFAM" id="SSF51569">
    <property type="entry name" value="Aldolase"/>
    <property type="match status" value="1"/>
</dbReference>
<gene>
    <name evidence="7" type="ORF">ACFPK1_06050</name>
</gene>
<comment type="pathway">
    <text evidence="1">Carbohydrate degradation; glycolysis; D-glyceraldehyde 3-phosphate and glycerone phosphate from D-glucose: step 4/4.</text>
</comment>
<reference evidence="8" key="1">
    <citation type="journal article" date="2019" name="Int. J. Syst. Evol. Microbiol.">
        <title>The Global Catalogue of Microorganisms (GCM) 10K type strain sequencing project: providing services to taxonomists for standard genome sequencing and annotation.</title>
        <authorList>
            <consortium name="The Broad Institute Genomics Platform"/>
            <consortium name="The Broad Institute Genome Sequencing Center for Infectious Disease"/>
            <person name="Wu L."/>
            <person name="Ma J."/>
        </authorList>
    </citation>
    <scope>NUCLEOTIDE SEQUENCE [LARGE SCALE GENOMIC DNA]</scope>
    <source>
        <strain evidence="8">XZYJ18</strain>
    </source>
</reference>
<comment type="similarity">
    <text evidence="2">Belongs to the class I fructose-bisphosphate aldolase family.</text>
</comment>
<keyword evidence="4" id="KW-0324">Glycolysis</keyword>
<proteinExistence type="inferred from homology"/>
<evidence type="ECO:0000256" key="1">
    <source>
        <dbReference type="ARBA" id="ARBA00004714"/>
    </source>
</evidence>
<accession>A0ABV9Z953</accession>
<evidence type="ECO:0000313" key="7">
    <source>
        <dbReference type="EMBL" id="MFC5137785.1"/>
    </source>
</evidence>
<dbReference type="EC" id="4.1.2.13" evidence="3"/>
<protein>
    <recommendedName>
        <fullName evidence="3">fructose-bisphosphate aldolase</fullName>
        <ecNumber evidence="3">4.1.2.13</ecNumber>
    </recommendedName>
    <alternativeName>
        <fullName evidence="6">Fructose-bisphosphate aldolase class I</fullName>
    </alternativeName>
</protein>